<dbReference type="EMBL" id="LN679101">
    <property type="protein sequence ID" value="CEL55467.1"/>
    <property type="molecule type" value="Genomic_DNA"/>
</dbReference>
<proteinExistence type="predicted"/>
<name>A0A0B7FGZ5_THACB</name>
<dbReference type="Proteomes" id="UP000059188">
    <property type="component" value="Unassembled WGS sequence"/>
</dbReference>
<organism evidence="1 2">
    <name type="scientific">Thanatephorus cucumeris (strain AG1-IB / isolate 7/3/14)</name>
    <name type="common">Lettuce bottom rot fungus</name>
    <name type="synonym">Rhizoctonia solani</name>
    <dbReference type="NCBI Taxonomy" id="1108050"/>
    <lineage>
        <taxon>Eukaryota</taxon>
        <taxon>Fungi</taxon>
        <taxon>Dikarya</taxon>
        <taxon>Basidiomycota</taxon>
        <taxon>Agaricomycotina</taxon>
        <taxon>Agaricomycetes</taxon>
        <taxon>Cantharellales</taxon>
        <taxon>Ceratobasidiaceae</taxon>
        <taxon>Rhizoctonia</taxon>
        <taxon>Rhizoctonia solani AG-1</taxon>
    </lineage>
</organism>
<evidence type="ECO:0000313" key="2">
    <source>
        <dbReference type="Proteomes" id="UP000059188"/>
    </source>
</evidence>
<dbReference type="AlphaFoldDB" id="A0A0B7FGZ5"/>
<sequence>MLRPHVIKPINTACEELTETDFLSRPPSAPSNIETISLWGPRYPGQRLHPSTPYFMSPVEEDFSDTTLEVQENASVELDHPEILNRIVALCRMLEDLIERLPESEPVEELDPKDRNPNGPITSYQLFMAGMDFIESLEPLRPLVSNKLTDAALKKNPELEKHVHKLEHSFDNIERVLRYIPQVYEQVTEEECGKLMIKVEAVMSCLGVGSGAS</sequence>
<protein>
    <submittedName>
        <fullName evidence="1">Uncharacterized protein</fullName>
    </submittedName>
</protein>
<gene>
    <name evidence="1" type="ORF">RSOLAG1IB_01479</name>
</gene>
<keyword evidence="2" id="KW-1185">Reference proteome</keyword>
<dbReference type="OrthoDB" id="3173644at2759"/>
<evidence type="ECO:0000313" key="1">
    <source>
        <dbReference type="EMBL" id="CEL55467.1"/>
    </source>
</evidence>
<reference evidence="1 2" key="1">
    <citation type="submission" date="2014-11" db="EMBL/GenBank/DDBJ databases">
        <authorList>
            <person name="Wibberg Daniel"/>
        </authorList>
    </citation>
    <scope>NUCLEOTIDE SEQUENCE [LARGE SCALE GENOMIC DNA]</scope>
    <source>
        <strain evidence="1">Rhizoctonia solani AG1-IB 7/3/14</strain>
    </source>
</reference>
<accession>A0A0B7FGZ5</accession>